<dbReference type="InterPro" id="IPR051393">
    <property type="entry name" value="ABC_transporter_permease"/>
</dbReference>
<feature type="compositionally biased region" description="Basic and acidic residues" evidence="7">
    <location>
        <begin position="15"/>
        <end position="24"/>
    </location>
</feature>
<evidence type="ECO:0000256" key="1">
    <source>
        <dbReference type="ARBA" id="ARBA00004651"/>
    </source>
</evidence>
<proteinExistence type="predicted"/>
<keyword evidence="4 8" id="KW-0812">Transmembrane</keyword>
<feature type="non-terminal residue" evidence="9">
    <location>
        <position position="1"/>
    </location>
</feature>
<dbReference type="PANTHER" id="PTHR30193:SF37">
    <property type="entry name" value="INNER MEMBRANE ABC TRANSPORTER PERMEASE PROTEIN YCJO"/>
    <property type="match status" value="1"/>
</dbReference>
<evidence type="ECO:0000256" key="3">
    <source>
        <dbReference type="ARBA" id="ARBA00022475"/>
    </source>
</evidence>
<keyword evidence="2" id="KW-0813">Transport</keyword>
<evidence type="ECO:0000256" key="4">
    <source>
        <dbReference type="ARBA" id="ARBA00022692"/>
    </source>
</evidence>
<evidence type="ECO:0000256" key="7">
    <source>
        <dbReference type="SAM" id="MobiDB-lite"/>
    </source>
</evidence>
<dbReference type="InterPro" id="IPR035906">
    <property type="entry name" value="MetI-like_sf"/>
</dbReference>
<protein>
    <recommendedName>
        <fullName evidence="10">ABC transmembrane type-1 domain-containing protein</fullName>
    </recommendedName>
</protein>
<comment type="caution">
    <text evidence="9">The sequence shown here is derived from an EMBL/GenBank/DDBJ whole genome shotgun (WGS) entry which is preliminary data.</text>
</comment>
<keyword evidence="3" id="KW-1003">Cell membrane</keyword>
<dbReference type="SUPFAM" id="SSF161098">
    <property type="entry name" value="MetI-like"/>
    <property type="match status" value="1"/>
</dbReference>
<evidence type="ECO:0000313" key="9">
    <source>
        <dbReference type="EMBL" id="GAG42436.1"/>
    </source>
</evidence>
<sequence length="132" mass="15162">FQDPTMSLPSRKPLSSKDENKTSEDFGELSRAVSETSEVYHRRWWARWRPDQQWEAYLFLLPSFAGLLIFVALPVVAALALSFVRWNLLSPPTFVGTANYAQLLTHDPIFRKALWNTAYFTVTIVPLQLVFG</sequence>
<gene>
    <name evidence="9" type="ORF">S01H1_84461</name>
</gene>
<evidence type="ECO:0000256" key="6">
    <source>
        <dbReference type="ARBA" id="ARBA00023136"/>
    </source>
</evidence>
<evidence type="ECO:0000256" key="8">
    <source>
        <dbReference type="SAM" id="Phobius"/>
    </source>
</evidence>
<evidence type="ECO:0000256" key="5">
    <source>
        <dbReference type="ARBA" id="ARBA00022989"/>
    </source>
</evidence>
<organism evidence="9">
    <name type="scientific">marine sediment metagenome</name>
    <dbReference type="NCBI Taxonomy" id="412755"/>
    <lineage>
        <taxon>unclassified sequences</taxon>
        <taxon>metagenomes</taxon>
        <taxon>ecological metagenomes</taxon>
    </lineage>
</organism>
<keyword evidence="5 8" id="KW-1133">Transmembrane helix</keyword>
<dbReference type="Gene3D" id="1.10.3720.10">
    <property type="entry name" value="MetI-like"/>
    <property type="match status" value="1"/>
</dbReference>
<feature type="transmembrane region" description="Helical" evidence="8">
    <location>
        <begin position="57"/>
        <end position="84"/>
    </location>
</feature>
<reference evidence="9" key="1">
    <citation type="journal article" date="2014" name="Front. Microbiol.">
        <title>High frequency of phylogenetically diverse reductive dehalogenase-homologous genes in deep subseafloor sedimentary metagenomes.</title>
        <authorList>
            <person name="Kawai M."/>
            <person name="Futagami T."/>
            <person name="Toyoda A."/>
            <person name="Takaki Y."/>
            <person name="Nishi S."/>
            <person name="Hori S."/>
            <person name="Arai W."/>
            <person name="Tsubouchi T."/>
            <person name="Morono Y."/>
            <person name="Uchiyama I."/>
            <person name="Ito T."/>
            <person name="Fujiyama A."/>
            <person name="Inagaki F."/>
            <person name="Takami H."/>
        </authorList>
    </citation>
    <scope>NUCLEOTIDE SEQUENCE</scope>
    <source>
        <strain evidence="9">Expedition CK06-06</strain>
    </source>
</reference>
<dbReference type="AlphaFoldDB" id="X0Z1C6"/>
<dbReference type="GO" id="GO:0005886">
    <property type="term" value="C:plasma membrane"/>
    <property type="evidence" value="ECO:0007669"/>
    <property type="project" value="UniProtKB-SubCell"/>
</dbReference>
<feature type="region of interest" description="Disordered" evidence="7">
    <location>
        <begin position="1"/>
        <end position="30"/>
    </location>
</feature>
<keyword evidence="6 8" id="KW-0472">Membrane</keyword>
<evidence type="ECO:0000256" key="2">
    <source>
        <dbReference type="ARBA" id="ARBA00022448"/>
    </source>
</evidence>
<name>X0Z1C6_9ZZZZ</name>
<dbReference type="EMBL" id="BARS01057668">
    <property type="protein sequence ID" value="GAG42436.1"/>
    <property type="molecule type" value="Genomic_DNA"/>
</dbReference>
<comment type="subcellular location">
    <subcellularLocation>
        <location evidence="1">Cell membrane</location>
        <topology evidence="1">Multi-pass membrane protein</topology>
    </subcellularLocation>
</comment>
<dbReference type="PANTHER" id="PTHR30193">
    <property type="entry name" value="ABC TRANSPORTER PERMEASE PROTEIN"/>
    <property type="match status" value="1"/>
</dbReference>
<accession>X0Z1C6</accession>
<feature type="non-terminal residue" evidence="9">
    <location>
        <position position="132"/>
    </location>
</feature>
<evidence type="ECO:0008006" key="10">
    <source>
        <dbReference type="Google" id="ProtNLM"/>
    </source>
</evidence>